<protein>
    <submittedName>
        <fullName evidence="2">Amidohydrolase</fullName>
    </submittedName>
</protein>
<dbReference type="EMBL" id="BOMI01000118">
    <property type="protein sequence ID" value="GID77391.1"/>
    <property type="molecule type" value="Genomic_DNA"/>
</dbReference>
<dbReference type="Pfam" id="PF04909">
    <property type="entry name" value="Amidohydro_2"/>
    <property type="match status" value="1"/>
</dbReference>
<evidence type="ECO:0000259" key="1">
    <source>
        <dbReference type="Pfam" id="PF04909"/>
    </source>
</evidence>
<dbReference type="RefSeq" id="WP_203771303.1">
    <property type="nucleotide sequence ID" value="NZ_BAAABO010000002.1"/>
</dbReference>
<dbReference type="SUPFAM" id="SSF51556">
    <property type="entry name" value="Metallo-dependent hydrolases"/>
    <property type="match status" value="1"/>
</dbReference>
<reference evidence="2 3" key="1">
    <citation type="submission" date="2021-01" db="EMBL/GenBank/DDBJ databases">
        <title>Whole genome shotgun sequence of Actinoplanes deccanensis NBRC 13994.</title>
        <authorList>
            <person name="Komaki H."/>
            <person name="Tamura T."/>
        </authorList>
    </citation>
    <scope>NUCLEOTIDE SEQUENCE [LARGE SCALE GENOMIC DNA]</scope>
    <source>
        <strain evidence="2 3">NBRC 13994</strain>
    </source>
</reference>
<dbReference type="InterPro" id="IPR032466">
    <property type="entry name" value="Metal_Hydrolase"/>
</dbReference>
<dbReference type="PANTHER" id="PTHR42889:SF1">
    <property type="entry name" value="BLR3681 PROTEIN"/>
    <property type="match status" value="1"/>
</dbReference>
<comment type="caution">
    <text evidence="2">The sequence shown here is derived from an EMBL/GenBank/DDBJ whole genome shotgun (WGS) entry which is preliminary data.</text>
</comment>
<dbReference type="Proteomes" id="UP000609879">
    <property type="component" value="Unassembled WGS sequence"/>
</dbReference>
<feature type="domain" description="Amidohydrolase-related" evidence="1">
    <location>
        <begin position="12"/>
        <end position="322"/>
    </location>
</feature>
<dbReference type="CDD" id="cd01292">
    <property type="entry name" value="metallo-dependent_hydrolases"/>
    <property type="match status" value="1"/>
</dbReference>
<dbReference type="PANTHER" id="PTHR42889">
    <property type="entry name" value="BLR3681 PROTEIN"/>
    <property type="match status" value="1"/>
</dbReference>
<evidence type="ECO:0000313" key="2">
    <source>
        <dbReference type="EMBL" id="GID77391.1"/>
    </source>
</evidence>
<accession>A0ABQ3YBJ4</accession>
<organism evidence="2 3">
    <name type="scientific">Paractinoplanes deccanensis</name>
    <dbReference type="NCBI Taxonomy" id="113561"/>
    <lineage>
        <taxon>Bacteria</taxon>
        <taxon>Bacillati</taxon>
        <taxon>Actinomycetota</taxon>
        <taxon>Actinomycetes</taxon>
        <taxon>Micromonosporales</taxon>
        <taxon>Micromonosporaceae</taxon>
        <taxon>Paractinoplanes</taxon>
    </lineage>
</organism>
<proteinExistence type="predicted"/>
<name>A0ABQ3YBJ4_9ACTN</name>
<dbReference type="Gene3D" id="3.20.20.140">
    <property type="entry name" value="Metal-dependent hydrolases"/>
    <property type="match status" value="1"/>
</dbReference>
<evidence type="ECO:0000313" key="3">
    <source>
        <dbReference type="Proteomes" id="UP000609879"/>
    </source>
</evidence>
<keyword evidence="3" id="KW-1185">Reference proteome</keyword>
<gene>
    <name evidence="2" type="ORF">Ade02nite_60320</name>
</gene>
<dbReference type="InterPro" id="IPR006680">
    <property type="entry name" value="Amidohydro-rel"/>
</dbReference>
<sequence>MYEKDGEKYFVVDSHMHYWSAGPDNWVPGAEKYAKGWIECFHAYQSLAPESTHWPIEKFMSYTEDDLMRDVFTDGYVDVAIFQPTYLTEWYREGFNTTERNAALGARHPGKFIANTRWDPRDGDDGLKRLAENVERFGSIGVKLYTAEWNNGSRGWTLKDPGAYRYLEKCQELGIKNIHVHKGPTIWPLDKDAFDVSDVDRAATDFPDLNFIVEHVGLPRIEDFCFMATQEPNVYAGLSVVIGGLMHARPRFFAKVMGELLFWVGEDKMTFGSDYAIWEPKWQIEGFVDWDYPSDEFSDYPRVTTATKKKILGLNAARLYGIEVPPELQLHDEAPAARDASVGVSSASPAASPASSLGG</sequence>